<dbReference type="PANTHER" id="PTHR46278:SF2">
    <property type="entry name" value="ASPARTATE-SEMIALDEHYDE DEHYDROGENASE"/>
    <property type="match status" value="1"/>
</dbReference>
<evidence type="ECO:0000259" key="15">
    <source>
        <dbReference type="PROSITE" id="PS50848"/>
    </source>
</evidence>
<dbReference type="PROSITE" id="PS50848">
    <property type="entry name" value="START"/>
    <property type="match status" value="1"/>
</dbReference>
<feature type="compositionally biased region" description="Low complexity" evidence="14">
    <location>
        <begin position="771"/>
        <end position="800"/>
    </location>
</feature>
<keyword evidence="12" id="KW-0486">Methionine biosynthesis</keyword>
<protein>
    <recommendedName>
        <fullName evidence="5">aspartate-semialdehyde dehydrogenase</fullName>
        <ecNumber evidence="5">1.2.1.11</ecNumber>
    </recommendedName>
</protein>
<dbReference type="InterPro" id="IPR012280">
    <property type="entry name" value="Semialdhyde_DH_dimer_dom"/>
</dbReference>
<dbReference type="GO" id="GO:0019877">
    <property type="term" value="P:diaminopimelate biosynthetic process"/>
    <property type="evidence" value="ECO:0007669"/>
    <property type="project" value="UniProtKB-KW"/>
</dbReference>
<dbReference type="GO" id="GO:0050661">
    <property type="term" value="F:NADP binding"/>
    <property type="evidence" value="ECO:0007669"/>
    <property type="project" value="InterPro"/>
</dbReference>
<evidence type="ECO:0000256" key="10">
    <source>
        <dbReference type="ARBA" id="ARBA00023002"/>
    </source>
</evidence>
<comment type="pathway">
    <text evidence="2">Amino-acid biosynthesis; L-threonine biosynthesis; L-threonine from L-aspartate: step 2/5.</text>
</comment>
<accession>A0A2P6TJP9</accession>
<dbReference type="GO" id="GO:0051287">
    <property type="term" value="F:NAD binding"/>
    <property type="evidence" value="ECO:0007669"/>
    <property type="project" value="InterPro"/>
</dbReference>
<evidence type="ECO:0000256" key="3">
    <source>
        <dbReference type="ARBA" id="ARBA00010584"/>
    </source>
</evidence>
<dbReference type="EMBL" id="LHPG02000013">
    <property type="protein sequence ID" value="PRW44268.1"/>
    <property type="molecule type" value="Genomic_DNA"/>
</dbReference>
<feature type="domain" description="START" evidence="15">
    <location>
        <begin position="1247"/>
        <end position="1424"/>
    </location>
</feature>
<dbReference type="PROSITE" id="PS51186">
    <property type="entry name" value="GNAT"/>
    <property type="match status" value="1"/>
</dbReference>
<dbReference type="GO" id="GO:0004073">
    <property type="term" value="F:aspartate-semialdehyde dehydrogenase activity"/>
    <property type="evidence" value="ECO:0007669"/>
    <property type="project" value="UniProtKB-EC"/>
</dbReference>
<feature type="region of interest" description="Disordered" evidence="14">
    <location>
        <begin position="984"/>
        <end position="1008"/>
    </location>
</feature>
<dbReference type="UniPathway" id="UPA00034">
    <property type="reaction ID" value="UER00016"/>
</dbReference>
<comment type="subunit">
    <text evidence="4">Homodimer.</text>
</comment>
<dbReference type="InterPro" id="IPR016181">
    <property type="entry name" value="Acyl_CoA_acyltransferase"/>
</dbReference>
<evidence type="ECO:0000256" key="14">
    <source>
        <dbReference type="SAM" id="MobiDB-lite"/>
    </source>
</evidence>
<keyword evidence="6" id="KW-0028">Amino-acid biosynthesis</keyword>
<feature type="domain" description="N-acetyltransferase" evidence="16">
    <location>
        <begin position="150"/>
        <end position="291"/>
    </location>
</feature>
<gene>
    <name evidence="17" type="ORF">C2E21_6516</name>
</gene>
<keyword evidence="7" id="KW-0791">Threonine biosynthesis</keyword>
<dbReference type="OrthoDB" id="1894490at2759"/>
<dbReference type="CDD" id="cd18131">
    <property type="entry name" value="ASADH_C_bac_euk_like"/>
    <property type="match status" value="1"/>
</dbReference>
<dbReference type="GO" id="GO:0009089">
    <property type="term" value="P:lysine biosynthetic process via diaminopimelate"/>
    <property type="evidence" value="ECO:0007669"/>
    <property type="project" value="UniProtKB-UniPathway"/>
</dbReference>
<evidence type="ECO:0000256" key="12">
    <source>
        <dbReference type="ARBA" id="ARBA00023167"/>
    </source>
</evidence>
<evidence type="ECO:0000313" key="18">
    <source>
        <dbReference type="Proteomes" id="UP000239899"/>
    </source>
</evidence>
<dbReference type="Gene3D" id="3.30.360.10">
    <property type="entry name" value="Dihydrodipicolinate Reductase, domain 2"/>
    <property type="match status" value="1"/>
</dbReference>
<name>A0A2P6TJP9_CHLSO</name>
<dbReference type="SUPFAM" id="SSF55961">
    <property type="entry name" value="Bet v1-like"/>
    <property type="match status" value="1"/>
</dbReference>
<dbReference type="CDD" id="cd04301">
    <property type="entry name" value="NAT_SF"/>
    <property type="match status" value="1"/>
</dbReference>
<keyword evidence="11" id="KW-0457">Lysine biosynthesis</keyword>
<dbReference type="InterPro" id="IPR005986">
    <property type="entry name" value="Asp_semialdehyde_DH_beta"/>
</dbReference>
<dbReference type="InterPro" id="IPR036291">
    <property type="entry name" value="NAD(P)-bd_dom_sf"/>
</dbReference>
<keyword evidence="9" id="KW-0220">Diaminopimelate biosynthesis</keyword>
<comment type="catalytic activity">
    <reaction evidence="13">
        <text>L-aspartate 4-semialdehyde + phosphate + NADP(+) = 4-phospho-L-aspartate + NADPH + H(+)</text>
        <dbReference type="Rhea" id="RHEA:24284"/>
        <dbReference type="ChEBI" id="CHEBI:15378"/>
        <dbReference type="ChEBI" id="CHEBI:43474"/>
        <dbReference type="ChEBI" id="CHEBI:57535"/>
        <dbReference type="ChEBI" id="CHEBI:57783"/>
        <dbReference type="ChEBI" id="CHEBI:58349"/>
        <dbReference type="ChEBI" id="CHEBI:537519"/>
        <dbReference type="EC" id="1.2.1.11"/>
    </reaction>
</comment>
<dbReference type="Proteomes" id="UP000239899">
    <property type="component" value="Unassembled WGS sequence"/>
</dbReference>
<feature type="compositionally biased region" description="Low complexity" evidence="14">
    <location>
        <begin position="875"/>
        <end position="895"/>
    </location>
</feature>
<dbReference type="HAMAP" id="MF_02121">
    <property type="entry name" value="ASADH"/>
    <property type="match status" value="1"/>
</dbReference>
<feature type="region of interest" description="Disordered" evidence="14">
    <location>
        <begin position="1451"/>
        <end position="1511"/>
    </location>
</feature>
<dbReference type="GO" id="GO:0016747">
    <property type="term" value="F:acyltransferase activity, transferring groups other than amino-acyl groups"/>
    <property type="evidence" value="ECO:0007669"/>
    <property type="project" value="InterPro"/>
</dbReference>
<proteinExistence type="inferred from homology"/>
<dbReference type="Pfam" id="PF00583">
    <property type="entry name" value="Acetyltransf_1"/>
    <property type="match status" value="1"/>
</dbReference>
<dbReference type="Pfam" id="PF01118">
    <property type="entry name" value="Semialdhyde_dh"/>
    <property type="match status" value="1"/>
</dbReference>
<dbReference type="Gene3D" id="3.40.630.30">
    <property type="match status" value="1"/>
</dbReference>
<evidence type="ECO:0000256" key="11">
    <source>
        <dbReference type="ARBA" id="ARBA00023154"/>
    </source>
</evidence>
<evidence type="ECO:0000256" key="8">
    <source>
        <dbReference type="ARBA" id="ARBA00022857"/>
    </source>
</evidence>
<dbReference type="GO" id="GO:0009086">
    <property type="term" value="P:methionine biosynthetic process"/>
    <property type="evidence" value="ECO:0007669"/>
    <property type="project" value="UniProtKB-KW"/>
</dbReference>
<keyword evidence="18" id="KW-1185">Reference proteome</keyword>
<evidence type="ECO:0000256" key="6">
    <source>
        <dbReference type="ARBA" id="ARBA00022605"/>
    </source>
</evidence>
<feature type="region of interest" description="Disordered" evidence="14">
    <location>
        <begin position="836"/>
        <end position="910"/>
    </location>
</feature>
<dbReference type="InterPro" id="IPR012080">
    <property type="entry name" value="Asp_semialdehyde_DH"/>
</dbReference>
<dbReference type="PANTHER" id="PTHR46278">
    <property type="entry name" value="DEHYDROGENASE, PUTATIVE-RELATED"/>
    <property type="match status" value="1"/>
</dbReference>
<dbReference type="GO" id="GO:0009097">
    <property type="term" value="P:isoleucine biosynthetic process"/>
    <property type="evidence" value="ECO:0007669"/>
    <property type="project" value="InterPro"/>
</dbReference>
<evidence type="ECO:0000256" key="13">
    <source>
        <dbReference type="ARBA" id="ARBA00047891"/>
    </source>
</evidence>
<dbReference type="GO" id="GO:0046983">
    <property type="term" value="F:protein dimerization activity"/>
    <property type="evidence" value="ECO:0007669"/>
    <property type="project" value="InterPro"/>
</dbReference>
<dbReference type="STRING" id="3076.A0A2P6TJP9"/>
<dbReference type="UniPathway" id="UPA00050">
    <property type="reaction ID" value="UER00463"/>
</dbReference>
<sequence length="1560" mass="162014">MSAMGAASLLAHQVLGQRRCSVRSRASAACAHSAAHLQACCSPAARTALATRRKPRAAAAAAAAAIAGEQTLRIVPSTLQEDLSAAAWLRAEAYYEDRSVGRFKQSFIKQFAQQHFYSLLRQAGECVTLVATERGPDDTEAAAAAAGTPPQQPAATATAAQRAAAAALAAGGPQGPGSCLGTLDVRLLAPEAGGRWPDGVPSDGPAPAGYVSNVVVAAAQRGRGLGRQLVAEGVALARQSWGVRCLYCHVETDNEAALRLYRGSGFAQQGEELPPAEEGQGRRLLLCLALEEPGHGAVGQEFLRVLHERNFPYSDIKMLASKRSAGKKYTFEGVEYTVEELTEDSFKGCDIALFSAGGSISKKFAPIASAAGCTVVDNSSAFRMVPDVPLVIPEVNPQAMAGMKAGKGGIIANPNCSTIIALMAVTPLHRVAKVTRMVVSTYQAASGAGQAAMEELEQQTREVLEGKPVTTNIFPFQYAFNLFSHNSSMTENGYNEEEMKLVKETAKIWGENDVAITATCIRVPVMRAHAESINLQFEKDISEEEALAALAAFPGVSIINDRAANRFPTPLDASNEDNVYVGRVRRDISRGDNKGLDIFVCGDQIKKGAALNAVQRTAAAEALAAAHALVLICAVYGCASLTKYLALAAAELTVDAIYLVASSPLEAAVLAVLAAWAVSWSLGGPSRAAQALSALQLSRLLGVALLQSALRQHLVTLSPSSKADGSDKAASKPAAATSPVQRRKLAPRSPGKDISSYRLPDHALRAKGGKKQLPALAAQQASSAGQQGSAAGEQQGSSAPQRPPAGQQRWSMDAVPLSARQEVRVLAKPRMSVDFDAAPLSPPAKFPRGGSAAAQQELQHSRRSVADHRAAPQLAEGAAAGSASSSGPSTSGGSSRRQEKSFRPRMQRIASGQELAELAAGRTIMDSSRASSDSGHGSEAADGAQHAVVHPSLAAAVAASAAAAAGPAALSSWLPTRLLPSWSSAGSEDGSAAVDPSAPTDPPTSPSQAAAAALDAVSRWAASTGTAAAAWTGSTLDAVLRPLIPGNGSAALASASSLLWRTPSAPQHAASTSGEQGGGSAAGLHTAPSAPLPSRRPAHGAAADRRRQSVDGVSPRHYTHGGVTADPNRLQALENLAAAARLQSCASRSRLGPPTPGHAAVAAGGPVGAGTPLGADAGASALVSVGLDGDCPQDIREHVTDEHLLQFAACIGEEAATAAAAQLALPSAWEHAGCLLGAADGGAAGCSEEAWEQVVCQTEGGLTYEVWRQPLRGGLYMYRSWAVFEGVSPRDLRPFHLDDHARHLWDSNVLDIRRCPPVGHPAGAHVHKHSEWCLHQYRSRFPRPLAAREYQYARRVWHRPSDGGAYVLCRGLPLPDAGDGGRAVKVTDIYSGAVIRATGGGAELAAVYFEDSGVRPGLAKMAVKGMWAYMQAYDSALRVFADARRAAEAAHSAGGSARPPSRRASLDSPPAAGGKVRRRRRQAKNPLQRVAEQHQGDESESDGGSSSGDDALHSTYAAMARRLRGGGPAGAGRAAKTRWAGRLALLAGLRVAAAVLAARR</sequence>
<dbReference type="Pfam" id="PF01852">
    <property type="entry name" value="START"/>
    <property type="match status" value="1"/>
</dbReference>
<dbReference type="UniPathway" id="UPA00051">
    <property type="reaction ID" value="UER00464"/>
</dbReference>
<comment type="pathway">
    <text evidence="1">Amino-acid biosynthesis; L-methionine biosynthesis via de novo pathway; L-homoserine from L-aspartate: step 2/3.</text>
</comment>
<evidence type="ECO:0000313" key="17">
    <source>
        <dbReference type="EMBL" id="PRW44268.1"/>
    </source>
</evidence>
<reference evidence="17 18" key="1">
    <citation type="journal article" date="2018" name="Plant J.">
        <title>Genome sequences of Chlorella sorokiniana UTEX 1602 and Micractinium conductrix SAG 241.80: implications to maltose excretion by a green alga.</title>
        <authorList>
            <person name="Arriola M.B."/>
            <person name="Velmurugan N."/>
            <person name="Zhang Y."/>
            <person name="Plunkett M.H."/>
            <person name="Hondzo H."/>
            <person name="Barney B.M."/>
        </authorList>
    </citation>
    <scope>NUCLEOTIDE SEQUENCE [LARGE SCALE GENOMIC DNA]</scope>
    <source>
        <strain evidence="18">UTEX 1602</strain>
    </source>
</reference>
<comment type="similarity">
    <text evidence="3">Belongs to the aspartate-semialdehyde dehydrogenase family.</text>
</comment>
<evidence type="ECO:0000259" key="16">
    <source>
        <dbReference type="PROSITE" id="PS51186"/>
    </source>
</evidence>
<feature type="region of interest" description="Disordered" evidence="14">
    <location>
        <begin position="719"/>
        <end position="810"/>
    </location>
</feature>
<dbReference type="GO" id="GO:0009088">
    <property type="term" value="P:threonine biosynthetic process"/>
    <property type="evidence" value="ECO:0007669"/>
    <property type="project" value="UniProtKB-UniPathway"/>
</dbReference>
<dbReference type="InterPro" id="IPR000534">
    <property type="entry name" value="Semialdehyde_DH_NAD-bd"/>
</dbReference>
<evidence type="ECO:0000256" key="9">
    <source>
        <dbReference type="ARBA" id="ARBA00022915"/>
    </source>
</evidence>
<evidence type="ECO:0000256" key="7">
    <source>
        <dbReference type="ARBA" id="ARBA00022697"/>
    </source>
</evidence>
<dbReference type="InterPro" id="IPR000182">
    <property type="entry name" value="GNAT_dom"/>
</dbReference>
<dbReference type="InterPro" id="IPR023393">
    <property type="entry name" value="START-like_dom_sf"/>
</dbReference>
<dbReference type="SUPFAM" id="SSF55347">
    <property type="entry name" value="Glyceraldehyde-3-phosphate dehydrogenase-like, C-terminal domain"/>
    <property type="match status" value="1"/>
</dbReference>
<keyword evidence="8" id="KW-0521">NADP</keyword>
<evidence type="ECO:0000256" key="2">
    <source>
        <dbReference type="ARBA" id="ARBA00005097"/>
    </source>
</evidence>
<dbReference type="InterPro" id="IPR002913">
    <property type="entry name" value="START_lipid-bd_dom"/>
</dbReference>
<comment type="caution">
    <text evidence="17">The sequence shown here is derived from an EMBL/GenBank/DDBJ whole genome shotgun (WGS) entry which is preliminary data.</text>
</comment>
<dbReference type="Gene3D" id="3.30.530.20">
    <property type="match status" value="1"/>
</dbReference>
<dbReference type="NCBIfam" id="TIGR01296">
    <property type="entry name" value="asd_B"/>
    <property type="match status" value="1"/>
</dbReference>
<dbReference type="Pfam" id="PF02774">
    <property type="entry name" value="Semialdhyde_dhC"/>
    <property type="match status" value="1"/>
</dbReference>
<feature type="region of interest" description="Disordered" evidence="14">
    <location>
        <begin position="1063"/>
        <end position="1127"/>
    </location>
</feature>
<dbReference type="SUPFAM" id="SSF51735">
    <property type="entry name" value="NAD(P)-binding Rossmann-fold domains"/>
    <property type="match status" value="1"/>
</dbReference>
<dbReference type="NCBIfam" id="NF011456">
    <property type="entry name" value="PRK14874.1"/>
    <property type="match status" value="1"/>
</dbReference>
<evidence type="ECO:0000256" key="4">
    <source>
        <dbReference type="ARBA" id="ARBA00011738"/>
    </source>
</evidence>
<dbReference type="SUPFAM" id="SSF55729">
    <property type="entry name" value="Acyl-CoA N-acyltransferases (Nat)"/>
    <property type="match status" value="1"/>
</dbReference>
<dbReference type="GO" id="GO:0008289">
    <property type="term" value="F:lipid binding"/>
    <property type="evidence" value="ECO:0007669"/>
    <property type="project" value="InterPro"/>
</dbReference>
<evidence type="ECO:0000256" key="5">
    <source>
        <dbReference type="ARBA" id="ARBA00013120"/>
    </source>
</evidence>
<dbReference type="Gene3D" id="3.40.50.720">
    <property type="entry name" value="NAD(P)-binding Rossmann-like Domain"/>
    <property type="match status" value="1"/>
</dbReference>
<dbReference type="SMART" id="SM00859">
    <property type="entry name" value="Semialdhyde_dh"/>
    <property type="match status" value="1"/>
</dbReference>
<dbReference type="CDD" id="cd02316">
    <property type="entry name" value="VcASADH2_like_N"/>
    <property type="match status" value="1"/>
</dbReference>
<keyword evidence="10" id="KW-0560">Oxidoreductase</keyword>
<dbReference type="EC" id="1.2.1.11" evidence="5"/>
<organism evidence="17 18">
    <name type="scientific">Chlorella sorokiniana</name>
    <name type="common">Freshwater green alga</name>
    <dbReference type="NCBI Taxonomy" id="3076"/>
    <lineage>
        <taxon>Eukaryota</taxon>
        <taxon>Viridiplantae</taxon>
        <taxon>Chlorophyta</taxon>
        <taxon>core chlorophytes</taxon>
        <taxon>Trebouxiophyceae</taxon>
        <taxon>Chlorellales</taxon>
        <taxon>Chlorellaceae</taxon>
        <taxon>Chlorella clade</taxon>
        <taxon>Chlorella</taxon>
    </lineage>
</organism>
<evidence type="ECO:0000256" key="1">
    <source>
        <dbReference type="ARBA" id="ARBA00005021"/>
    </source>
</evidence>